<evidence type="ECO:0000313" key="2">
    <source>
        <dbReference type="Proteomes" id="UP001145114"/>
    </source>
</evidence>
<reference evidence="1" key="1">
    <citation type="submission" date="2022-06" db="EMBL/GenBank/DDBJ databases">
        <title>Phylogenomic reconstructions and comparative analyses of Kickxellomycotina fungi.</title>
        <authorList>
            <person name="Reynolds N.K."/>
            <person name="Stajich J.E."/>
            <person name="Barry K."/>
            <person name="Grigoriev I.V."/>
            <person name="Crous P."/>
            <person name="Smith M.E."/>
        </authorList>
    </citation>
    <scope>NUCLEOTIDE SEQUENCE</scope>
    <source>
        <strain evidence="1">RSA 2271</strain>
    </source>
</reference>
<feature type="non-terminal residue" evidence="1">
    <location>
        <position position="229"/>
    </location>
</feature>
<dbReference type="Proteomes" id="UP001145114">
    <property type="component" value="Unassembled WGS sequence"/>
</dbReference>
<sequence>MEAGWGELQTADKAKDKDQPAAGYDKERGEGKDRQSVSASMQFPAVGESPLIVMPANKGDWLQTRPADDPAAMRSHQEMVEIQLHHPNVPSPSHNSNSSVQQQEQPRRRPLPPLPTAPSTASYNSPVRPANEHPSQVQSQQDQHPSSSTPLSPEEVKADSPTRPHYEGSRPHSSLLHGPSPLRVSSTSLILGGNVGLEGDLPARQRSSQSPLHDLADSQPTSSAGVDHQ</sequence>
<dbReference type="EMBL" id="JAMZIH010002361">
    <property type="protein sequence ID" value="KAJ1677499.1"/>
    <property type="molecule type" value="Genomic_DNA"/>
</dbReference>
<accession>A0ACC1HUC6</accession>
<protein>
    <submittedName>
        <fullName evidence="1">Uncharacterized protein</fullName>
    </submittedName>
</protein>
<comment type="caution">
    <text evidence="1">The sequence shown here is derived from an EMBL/GenBank/DDBJ whole genome shotgun (WGS) entry which is preliminary data.</text>
</comment>
<proteinExistence type="predicted"/>
<name>A0ACC1HUC6_9FUNG</name>
<keyword evidence="2" id="KW-1185">Reference proteome</keyword>
<gene>
    <name evidence="1" type="ORF">EV182_006047</name>
</gene>
<evidence type="ECO:0000313" key="1">
    <source>
        <dbReference type="EMBL" id="KAJ1677499.1"/>
    </source>
</evidence>
<organism evidence="1 2">
    <name type="scientific">Spiromyces aspiralis</name>
    <dbReference type="NCBI Taxonomy" id="68401"/>
    <lineage>
        <taxon>Eukaryota</taxon>
        <taxon>Fungi</taxon>
        <taxon>Fungi incertae sedis</taxon>
        <taxon>Zoopagomycota</taxon>
        <taxon>Kickxellomycotina</taxon>
        <taxon>Kickxellomycetes</taxon>
        <taxon>Kickxellales</taxon>
        <taxon>Kickxellaceae</taxon>
        <taxon>Spiromyces</taxon>
    </lineage>
</organism>